<sequence length="159" mass="18306">MIRKLTNWLTSANGMRRIMNVYGPYLGAGVKVNYVAKDFREAEVTMKLRWYNRNYVGTHFGGSLFSMIDPFYMLLLMNTLGRDYVVWDASASIDFIRPGRGVVKARFVLTDAMLNDIYEATANGEKYLPSYEVNITDEDGELVARAIKTLYIRRKPPRK</sequence>
<dbReference type="SUPFAM" id="SSF54637">
    <property type="entry name" value="Thioesterase/thiol ester dehydrase-isomerase"/>
    <property type="match status" value="1"/>
</dbReference>
<comment type="caution">
    <text evidence="1">The sequence shown here is derived from an EMBL/GenBank/DDBJ whole genome shotgun (WGS) entry which is preliminary data.</text>
</comment>
<proteinExistence type="predicted"/>
<evidence type="ECO:0000313" key="2">
    <source>
        <dbReference type="Proteomes" id="UP000714380"/>
    </source>
</evidence>
<gene>
    <name evidence="1" type="ORF">I9W95_10045</name>
</gene>
<dbReference type="CDD" id="cd03443">
    <property type="entry name" value="PaaI_thioesterase"/>
    <property type="match status" value="1"/>
</dbReference>
<accession>A0ABS7ZQF4</accession>
<dbReference type="Pfam" id="PF14539">
    <property type="entry name" value="DUF4442"/>
    <property type="match status" value="1"/>
</dbReference>
<dbReference type="Gene3D" id="3.10.129.10">
    <property type="entry name" value="Hotdog Thioesterase"/>
    <property type="match status" value="1"/>
</dbReference>
<dbReference type="Proteomes" id="UP000714380">
    <property type="component" value="Unassembled WGS sequence"/>
</dbReference>
<name>A0ABS7ZQF4_9GAMM</name>
<dbReference type="RefSeq" id="WP_225674447.1">
    <property type="nucleotide sequence ID" value="NZ_JAEDAH010000049.1"/>
</dbReference>
<dbReference type="InterPro" id="IPR029069">
    <property type="entry name" value="HotDog_dom_sf"/>
</dbReference>
<dbReference type="InterPro" id="IPR027961">
    <property type="entry name" value="DUF4442"/>
</dbReference>
<protein>
    <submittedName>
        <fullName evidence="1">DUF4442 domain-containing protein</fullName>
    </submittedName>
</protein>
<reference evidence="1 2" key="1">
    <citation type="submission" date="2020-12" db="EMBL/GenBank/DDBJ databases">
        <title>Novel Thalassolituus-related marine hydrocarbonoclastic bacteria mediated algae-derived hydrocarbons mineralization in twilight zone of the northern South China Sea.</title>
        <authorList>
            <person name="Dong C."/>
        </authorList>
    </citation>
    <scope>NUCLEOTIDE SEQUENCE [LARGE SCALE GENOMIC DNA]</scope>
    <source>
        <strain evidence="1 2">IMCC1826</strain>
    </source>
</reference>
<organism evidence="1 2">
    <name type="scientific">Thalassolituus marinus</name>
    <dbReference type="NCBI Taxonomy" id="671053"/>
    <lineage>
        <taxon>Bacteria</taxon>
        <taxon>Pseudomonadati</taxon>
        <taxon>Pseudomonadota</taxon>
        <taxon>Gammaproteobacteria</taxon>
        <taxon>Oceanospirillales</taxon>
        <taxon>Oceanospirillaceae</taxon>
        <taxon>Thalassolituus</taxon>
    </lineage>
</organism>
<evidence type="ECO:0000313" key="1">
    <source>
        <dbReference type="EMBL" id="MCA6063949.1"/>
    </source>
</evidence>
<dbReference type="EMBL" id="JAEDAH010000049">
    <property type="protein sequence ID" value="MCA6063949.1"/>
    <property type="molecule type" value="Genomic_DNA"/>
</dbReference>
<keyword evidence="2" id="KW-1185">Reference proteome</keyword>